<feature type="transmembrane region" description="Helical" evidence="5">
    <location>
        <begin position="762"/>
        <end position="781"/>
    </location>
</feature>
<sequence>MAGSNFRVVIVGGSISGLSLALMLEKNGIDFVVLEAYPTIAPQLGASIALLPNGFRIVDQLGCYEDILKCGQYPVDDFLIHDGNGKLLVGARNLRHEVVERHGYPVLFFERRQLVQILYDHIKNKDKVLTSKRVKSVEENDEGVTVTTEDGSVFKGDLAVGADGMHSALRGEIERKASKPIDLRTDTLPADYGGVFGISEGDLKSPKGSVIIATRKNSSLFVASGPDNRTYWCVFFKLDKRYYGNDTPCHGEKAEEYFSKKYWDHPITEDFKYSDVRKAAIASVCTPLHEYIIENWHSNRCIIIGDSVHKVNPIAGQGGNAALETSAALTNALVKLLKSNSSGKIPKEKFDAMFEEIQELRKPRTTFLCNESTKMQEVYAEVSPFFMVLNRYVLPLIGGEQMLKNLCKAYPPAVSVDTLEIPSRPRSAPYFDERIREPKPRSTLFTLLVSTILIGLGGLGAYLLPVLSDINGSFRIIESAVTTSYLAEMNVSLQSFVDAARFPELDKLLKTLIAVFLPVVTGTPNFEMKIQAAYFLLGFWVPIFSIMAVEGYRWRNKGTLLWSPSFWIALAQVLGFGVVFFFYILTIFVISRDPTYWMACSQATLAHNIKAFAPSLILVYILPTIAMFTLPTHSPYLQPAIAFWQGTEILAMAATSLLSRTALFPAPPPHPPTTTASKPPPFLAAGPFHAPAPDHLRTVRRLYNHTAAYSAAIHVALVGFYFFHPHGRQLSLLSTFFPAAQRVASVEQLHAPVATVAEGMRLFFQLDLLLMLGGVALWSGLTLYDLRRVGMASTGAVVKQGVLVLGGWVVLGPGAATALLWRWREEVVGEFVPRRMKVEVEKEGVDVNGRSRWGMGKGKGRDE</sequence>
<dbReference type="PANTHER" id="PTHR47356">
    <property type="entry name" value="FAD-DEPENDENT MONOOXYGENASE ASQG-RELATED"/>
    <property type="match status" value="1"/>
</dbReference>
<dbReference type="SUPFAM" id="SSF51905">
    <property type="entry name" value="FAD/NAD(P)-binding domain"/>
    <property type="match status" value="1"/>
</dbReference>
<reference evidence="8 9" key="1">
    <citation type="journal article" date="2019" name="Sci. Rep.">
        <title>A multi-omics analysis of the grapevine pathogen Lasiodiplodia theobromae reveals that temperature affects the expression of virulence- and pathogenicity-related genes.</title>
        <authorList>
            <person name="Felix C."/>
            <person name="Meneses R."/>
            <person name="Goncalves M.F.M."/>
            <person name="Tilleman L."/>
            <person name="Duarte A.S."/>
            <person name="Jorrin-Novo J.V."/>
            <person name="Van de Peer Y."/>
            <person name="Deforce D."/>
            <person name="Van Nieuwerburgh F."/>
            <person name="Esteves A.C."/>
            <person name="Alves A."/>
        </authorList>
    </citation>
    <scope>NUCLEOTIDE SEQUENCE [LARGE SCALE GENOMIC DNA]</scope>
    <source>
        <strain evidence="8 9">LA-SOL3</strain>
    </source>
</reference>
<feature type="chain" id="PRO_5025004117" evidence="6">
    <location>
        <begin position="22"/>
        <end position="863"/>
    </location>
</feature>
<dbReference type="OrthoDB" id="10029326at2759"/>
<dbReference type="Gene3D" id="3.50.50.60">
    <property type="entry name" value="FAD/NAD(P)-binding domain"/>
    <property type="match status" value="1"/>
</dbReference>
<dbReference type="EMBL" id="VCHE01000147">
    <property type="protein sequence ID" value="KAB2570193.1"/>
    <property type="molecule type" value="Genomic_DNA"/>
</dbReference>
<feature type="transmembrane region" description="Helical" evidence="5">
    <location>
        <begin position="533"/>
        <end position="554"/>
    </location>
</feature>
<feature type="transmembrane region" description="Helical" evidence="5">
    <location>
        <begin position="566"/>
        <end position="590"/>
    </location>
</feature>
<keyword evidence="4" id="KW-0560">Oxidoreductase</keyword>
<evidence type="ECO:0000313" key="9">
    <source>
        <dbReference type="Proteomes" id="UP000325902"/>
    </source>
</evidence>
<feature type="transmembrane region" description="Helical" evidence="5">
    <location>
        <begin position="706"/>
        <end position="724"/>
    </location>
</feature>
<evidence type="ECO:0000256" key="4">
    <source>
        <dbReference type="ARBA" id="ARBA00023002"/>
    </source>
</evidence>
<dbReference type="InterPro" id="IPR002938">
    <property type="entry name" value="FAD-bd"/>
</dbReference>
<feature type="transmembrane region" description="Helical" evidence="5">
    <location>
        <begin position="611"/>
        <end position="630"/>
    </location>
</feature>
<keyword evidence="9" id="KW-1185">Reference proteome</keyword>
<evidence type="ECO:0000259" key="7">
    <source>
        <dbReference type="Pfam" id="PF01494"/>
    </source>
</evidence>
<keyword evidence="3" id="KW-0274">FAD</keyword>
<dbReference type="PANTHER" id="PTHR47356:SF2">
    <property type="entry name" value="FAD-BINDING DOMAIN-CONTAINING PROTEIN-RELATED"/>
    <property type="match status" value="1"/>
</dbReference>
<dbReference type="Proteomes" id="UP000325902">
    <property type="component" value="Unassembled WGS sequence"/>
</dbReference>
<feature type="transmembrane region" description="Helical" evidence="5">
    <location>
        <begin position="802"/>
        <end position="823"/>
    </location>
</feature>
<evidence type="ECO:0000256" key="6">
    <source>
        <dbReference type="SAM" id="SignalP"/>
    </source>
</evidence>
<feature type="signal peptide" evidence="6">
    <location>
        <begin position="1"/>
        <end position="21"/>
    </location>
</feature>
<comment type="similarity">
    <text evidence="1">Belongs to the paxM FAD-dependent monooxygenase family.</text>
</comment>
<dbReference type="GO" id="GO:0004497">
    <property type="term" value="F:monooxygenase activity"/>
    <property type="evidence" value="ECO:0007669"/>
    <property type="project" value="UniProtKB-KW"/>
</dbReference>
<dbReference type="InterPro" id="IPR050562">
    <property type="entry name" value="FAD_mOase_fung"/>
</dbReference>
<keyword evidence="6" id="KW-0732">Signal</keyword>
<evidence type="ECO:0000256" key="5">
    <source>
        <dbReference type="SAM" id="Phobius"/>
    </source>
</evidence>
<name>A0A5N5CXV8_9PEZI</name>
<feature type="transmembrane region" description="Helical" evidence="5">
    <location>
        <begin position="636"/>
        <end position="658"/>
    </location>
</feature>
<dbReference type="GO" id="GO:0071949">
    <property type="term" value="F:FAD binding"/>
    <property type="evidence" value="ECO:0007669"/>
    <property type="project" value="InterPro"/>
</dbReference>
<keyword evidence="5" id="KW-0812">Transmembrane</keyword>
<dbReference type="Pfam" id="PF01494">
    <property type="entry name" value="FAD_binding_3"/>
    <property type="match status" value="1"/>
</dbReference>
<keyword evidence="2" id="KW-0285">Flavoprotein</keyword>
<evidence type="ECO:0000256" key="3">
    <source>
        <dbReference type="ARBA" id="ARBA00022827"/>
    </source>
</evidence>
<keyword evidence="5" id="KW-1133">Transmembrane helix</keyword>
<feature type="domain" description="FAD-binding" evidence="7">
    <location>
        <begin position="7"/>
        <end position="339"/>
    </location>
</feature>
<dbReference type="InterPro" id="IPR036188">
    <property type="entry name" value="FAD/NAD-bd_sf"/>
</dbReference>
<gene>
    <name evidence="8" type="primary">paxM_0</name>
    <name evidence="8" type="ORF">DBV05_g11131</name>
</gene>
<feature type="transmembrane region" description="Helical" evidence="5">
    <location>
        <begin position="444"/>
        <end position="464"/>
    </location>
</feature>
<protein>
    <submittedName>
        <fullName evidence="8">FAD-dependent monooxygenase paxM</fullName>
    </submittedName>
</protein>
<keyword evidence="5" id="KW-0472">Membrane</keyword>
<proteinExistence type="inferred from homology"/>
<evidence type="ECO:0000256" key="1">
    <source>
        <dbReference type="ARBA" id="ARBA00007992"/>
    </source>
</evidence>
<evidence type="ECO:0000313" key="8">
    <source>
        <dbReference type="EMBL" id="KAB2570193.1"/>
    </source>
</evidence>
<accession>A0A5N5CXV8</accession>
<keyword evidence="8" id="KW-0503">Monooxygenase</keyword>
<dbReference type="AlphaFoldDB" id="A0A5N5CXV8"/>
<dbReference type="PRINTS" id="PR00420">
    <property type="entry name" value="RNGMNOXGNASE"/>
</dbReference>
<comment type="caution">
    <text evidence="8">The sequence shown here is derived from an EMBL/GenBank/DDBJ whole genome shotgun (WGS) entry which is preliminary data.</text>
</comment>
<organism evidence="8 9">
    <name type="scientific">Lasiodiplodia theobromae</name>
    <dbReference type="NCBI Taxonomy" id="45133"/>
    <lineage>
        <taxon>Eukaryota</taxon>
        <taxon>Fungi</taxon>
        <taxon>Dikarya</taxon>
        <taxon>Ascomycota</taxon>
        <taxon>Pezizomycotina</taxon>
        <taxon>Dothideomycetes</taxon>
        <taxon>Dothideomycetes incertae sedis</taxon>
        <taxon>Botryosphaeriales</taxon>
        <taxon>Botryosphaeriaceae</taxon>
        <taxon>Lasiodiplodia</taxon>
    </lineage>
</organism>
<evidence type="ECO:0000256" key="2">
    <source>
        <dbReference type="ARBA" id="ARBA00022630"/>
    </source>
</evidence>